<organism evidence="2 3">
    <name type="scientific">Sphingomonas rubra</name>
    <dbReference type="NCBI Taxonomy" id="634430"/>
    <lineage>
        <taxon>Bacteria</taxon>
        <taxon>Pseudomonadati</taxon>
        <taxon>Pseudomonadota</taxon>
        <taxon>Alphaproteobacteria</taxon>
        <taxon>Sphingomonadales</taxon>
        <taxon>Sphingomonadaceae</taxon>
        <taxon>Sphingomonas</taxon>
    </lineage>
</organism>
<dbReference type="Proteomes" id="UP000199586">
    <property type="component" value="Unassembled WGS sequence"/>
</dbReference>
<gene>
    <name evidence="2" type="ORF">SAMN04488241_104135</name>
</gene>
<dbReference type="AlphaFoldDB" id="A0A1I5RUK3"/>
<evidence type="ECO:0000256" key="1">
    <source>
        <dbReference type="SAM" id="SignalP"/>
    </source>
</evidence>
<sequence>MKKIVSPSIVLLLLALPGCVPSSGPYPSLAQRPAESRGFAEPAVPPPAPVAVDPALDARIGEARRTLATIVTGFDRDAAIARAAASRSGARTAGSDAWLDAQTALAALDDWRAQASSLATDVDALASARAAALQPIYPTLAALREEVGAAVTRQDDTIRQLSASLPGG</sequence>
<accession>A0A1I5RUK3</accession>
<dbReference type="OrthoDB" id="7582741at2"/>
<feature type="signal peptide" evidence="1">
    <location>
        <begin position="1"/>
        <end position="22"/>
    </location>
</feature>
<feature type="chain" id="PRO_5011504993" evidence="1">
    <location>
        <begin position="23"/>
        <end position="168"/>
    </location>
</feature>
<evidence type="ECO:0000313" key="2">
    <source>
        <dbReference type="EMBL" id="SFP62215.1"/>
    </source>
</evidence>
<name>A0A1I5RUK3_9SPHN</name>
<keyword evidence="3" id="KW-1185">Reference proteome</keyword>
<protein>
    <submittedName>
        <fullName evidence="2">Uncharacterized protein</fullName>
    </submittedName>
</protein>
<evidence type="ECO:0000313" key="3">
    <source>
        <dbReference type="Proteomes" id="UP000199586"/>
    </source>
</evidence>
<reference evidence="2 3" key="1">
    <citation type="submission" date="2016-10" db="EMBL/GenBank/DDBJ databases">
        <authorList>
            <person name="de Groot N.N."/>
        </authorList>
    </citation>
    <scope>NUCLEOTIDE SEQUENCE [LARGE SCALE GENOMIC DNA]</scope>
    <source>
        <strain evidence="2 3">CGMCC 1.9113</strain>
    </source>
</reference>
<dbReference type="EMBL" id="FOXP01000004">
    <property type="protein sequence ID" value="SFP62215.1"/>
    <property type="molecule type" value="Genomic_DNA"/>
</dbReference>
<proteinExistence type="predicted"/>
<keyword evidence="1" id="KW-0732">Signal</keyword>
<dbReference type="RefSeq" id="WP_093332624.1">
    <property type="nucleotide sequence ID" value="NZ_FOXP01000004.1"/>
</dbReference>